<dbReference type="PROSITE" id="PS50025">
    <property type="entry name" value="LAM_G_DOMAIN"/>
    <property type="match status" value="2"/>
</dbReference>
<accession>M1SN50</accession>
<sequence length="344" mass="37526">YVVRLGGNDKIKELLLGQDLNDGKPHRVDVVHKDLVINVTLDGDSSQEKSGQITTKYKKLEIDVAIYVGGAPSFQGLLGVKSNFYFVGCLIDVKFRIVRGTPVREIQLLKKDVVESVKVDMAKDRCSPLAFQPYTFSKPDSEYTFVIDKKTSIAGSFKFRTYQKDGILLKQGNGQNGFTIKFGGSGVILSLVIKGTPTEVTLPTDVNEPRVDAGNWIAIKFTLSATDIKLEGYNNELPVTKTPTTAVGNNFFHPDVTAGGFIGCMRDLQVNGKDFKPINGVSKVKGVEFDRCNITDLCVFVPCLNGATCTTDGKGLKCDCTGTGYKGDVCQLGKYLYTVGCIRN</sequence>
<dbReference type="CDD" id="cd00110">
    <property type="entry name" value="LamG"/>
    <property type="match status" value="2"/>
</dbReference>
<evidence type="ECO:0000313" key="5">
    <source>
        <dbReference type="EMBL" id="AGG36352.1"/>
    </source>
</evidence>
<comment type="caution">
    <text evidence="2">Lacks conserved residue(s) required for the propagation of feature annotation.</text>
</comment>
<evidence type="ECO:0000256" key="1">
    <source>
        <dbReference type="ARBA" id="ARBA00023157"/>
    </source>
</evidence>
<feature type="non-terminal residue" evidence="5">
    <location>
        <position position="1"/>
    </location>
</feature>
<proteinExistence type="predicted"/>
<dbReference type="SUPFAM" id="SSF57196">
    <property type="entry name" value="EGF/Laminin"/>
    <property type="match status" value="1"/>
</dbReference>
<dbReference type="PANTHER" id="PTHR15036">
    <property type="entry name" value="PIKACHURIN-LIKE PROTEIN"/>
    <property type="match status" value="1"/>
</dbReference>
<reference evidence="5" key="1">
    <citation type="journal article" date="2013" name="Proc. Natl. Acad. Sci. U.S.A.">
        <title>Proteomic analysis of skeletal organic matrix from the stony coral Stylophora pistillata.</title>
        <authorList>
            <person name="Drake J.L."/>
            <person name="Mass T."/>
            <person name="Haramaty L."/>
            <person name="Zelzion E."/>
            <person name="Bhattacharya D."/>
            <person name="Falkowski P.G."/>
        </authorList>
    </citation>
    <scope>NUCLEOTIDE SEQUENCE</scope>
    <source>
        <tissue evidence="5">Skeleton</tissue>
    </source>
</reference>
<dbReference type="InterPro" id="IPR000742">
    <property type="entry name" value="EGF"/>
</dbReference>
<dbReference type="SMART" id="SM00282">
    <property type="entry name" value="LamG"/>
    <property type="match status" value="1"/>
</dbReference>
<dbReference type="Pfam" id="PF02210">
    <property type="entry name" value="Laminin_G_2"/>
    <property type="match status" value="2"/>
</dbReference>
<dbReference type="Gene3D" id="2.60.120.200">
    <property type="match status" value="2"/>
</dbReference>
<dbReference type="Gene3D" id="2.10.25.10">
    <property type="entry name" value="Laminin"/>
    <property type="match status" value="1"/>
</dbReference>
<dbReference type="GO" id="GO:0016020">
    <property type="term" value="C:membrane"/>
    <property type="evidence" value="ECO:0007669"/>
    <property type="project" value="UniProtKB-SubCell"/>
</dbReference>
<dbReference type="OrthoDB" id="26719at2759"/>
<evidence type="ECO:0000259" key="3">
    <source>
        <dbReference type="PROSITE" id="PS50025"/>
    </source>
</evidence>
<feature type="domain" description="EGF-like" evidence="4">
    <location>
        <begin position="294"/>
        <end position="331"/>
    </location>
</feature>
<dbReference type="AlphaFoldDB" id="M1SN50"/>
<dbReference type="PROSITE" id="PS50026">
    <property type="entry name" value="EGF_3"/>
    <property type="match status" value="1"/>
</dbReference>
<protein>
    <submittedName>
        <fullName evidence="5">Neurexin-like protein</fullName>
    </submittedName>
</protein>
<dbReference type="InterPro" id="IPR013320">
    <property type="entry name" value="ConA-like_dom_sf"/>
</dbReference>
<name>M1SN50_STYPI</name>
<dbReference type="InterPro" id="IPR001791">
    <property type="entry name" value="Laminin_G"/>
</dbReference>
<dbReference type="EMBL" id="KC479169">
    <property type="protein sequence ID" value="AGG36352.1"/>
    <property type="molecule type" value="Genomic_DNA"/>
</dbReference>
<feature type="domain" description="Laminin G" evidence="3">
    <location>
        <begin position="133"/>
        <end position="292"/>
    </location>
</feature>
<keyword evidence="2" id="KW-0245">EGF-like domain</keyword>
<evidence type="ECO:0000259" key="4">
    <source>
        <dbReference type="PROSITE" id="PS50026"/>
    </source>
</evidence>
<organism evidence="5">
    <name type="scientific">Stylophora pistillata</name>
    <name type="common">Smooth cauliflower coral</name>
    <dbReference type="NCBI Taxonomy" id="50429"/>
    <lineage>
        <taxon>Eukaryota</taxon>
        <taxon>Metazoa</taxon>
        <taxon>Cnidaria</taxon>
        <taxon>Anthozoa</taxon>
        <taxon>Hexacorallia</taxon>
        <taxon>Scleractinia</taxon>
        <taxon>Astrocoeniina</taxon>
        <taxon>Pocilloporidae</taxon>
        <taxon>Stylophora</taxon>
    </lineage>
</organism>
<dbReference type="PANTHER" id="PTHR15036:SF49">
    <property type="entry name" value="AXOTACTIN"/>
    <property type="match status" value="1"/>
</dbReference>
<keyword evidence="1" id="KW-1015">Disulfide bond</keyword>
<dbReference type="SUPFAM" id="SSF49899">
    <property type="entry name" value="Concanavalin A-like lectins/glucanases"/>
    <property type="match status" value="2"/>
</dbReference>
<evidence type="ECO:0000256" key="2">
    <source>
        <dbReference type="PROSITE-ProRule" id="PRU00076"/>
    </source>
</evidence>
<feature type="domain" description="Laminin G" evidence="3">
    <location>
        <begin position="1"/>
        <end position="126"/>
    </location>
</feature>
<dbReference type="InterPro" id="IPR050372">
    <property type="entry name" value="Neurexin-related_CASP"/>
</dbReference>